<keyword evidence="2" id="KW-1185">Reference proteome</keyword>
<comment type="caution">
    <text evidence="1">The sequence shown here is derived from an EMBL/GenBank/DDBJ whole genome shotgun (WGS) entry which is preliminary data.</text>
</comment>
<accession>A0A367YAK0</accession>
<name>A0A367YAK0_9ASCO</name>
<evidence type="ECO:0000313" key="1">
    <source>
        <dbReference type="EMBL" id="RCK62885.1"/>
    </source>
</evidence>
<gene>
    <name evidence="1" type="ORF">Cantr_09384</name>
</gene>
<organism evidence="1 2">
    <name type="scientific">Candida viswanathii</name>
    <dbReference type="NCBI Taxonomy" id="5486"/>
    <lineage>
        <taxon>Eukaryota</taxon>
        <taxon>Fungi</taxon>
        <taxon>Dikarya</taxon>
        <taxon>Ascomycota</taxon>
        <taxon>Saccharomycotina</taxon>
        <taxon>Pichiomycetes</taxon>
        <taxon>Debaryomycetaceae</taxon>
        <taxon>Candida/Lodderomyces clade</taxon>
        <taxon>Candida</taxon>
    </lineage>
</organism>
<reference evidence="1 2" key="1">
    <citation type="submission" date="2018-06" db="EMBL/GenBank/DDBJ databases">
        <title>Whole genome sequencing of Candida tropicalis (genome annotated by CSBL at Korea University).</title>
        <authorList>
            <person name="Ahn J."/>
        </authorList>
    </citation>
    <scope>NUCLEOTIDE SEQUENCE [LARGE SCALE GENOMIC DNA]</scope>
    <source>
        <strain evidence="1 2">ATCC 20962</strain>
    </source>
</reference>
<dbReference type="AlphaFoldDB" id="A0A367YAK0"/>
<dbReference type="Proteomes" id="UP000253472">
    <property type="component" value="Unassembled WGS sequence"/>
</dbReference>
<proteinExistence type="predicted"/>
<evidence type="ECO:0000313" key="2">
    <source>
        <dbReference type="Proteomes" id="UP000253472"/>
    </source>
</evidence>
<sequence length="67" mass="7811">MSSTDLKIKRILNHEKTSTGVFLEVLFVEGQKAWLSLHIVSEMCPGKTDDYLDEHPELLRHHRLYFG</sequence>
<dbReference type="EMBL" id="QLNQ01000025">
    <property type="protein sequence ID" value="RCK62885.1"/>
    <property type="molecule type" value="Genomic_DNA"/>
</dbReference>
<protein>
    <submittedName>
        <fullName evidence="1">Uncharacterized protein</fullName>
    </submittedName>
</protein>